<evidence type="ECO:0000313" key="2">
    <source>
        <dbReference type="EMBL" id="ROT81739.1"/>
    </source>
</evidence>
<keyword evidence="3" id="KW-1185">Reference proteome</keyword>
<comment type="caution">
    <text evidence="2">The sequence shown here is derived from an EMBL/GenBank/DDBJ whole genome shotgun (WGS) entry which is preliminary data.</text>
</comment>
<accession>A0A3R7MHB1</accession>
<gene>
    <name evidence="2" type="ORF">C7M84_025098</name>
</gene>
<feature type="region of interest" description="Disordered" evidence="1">
    <location>
        <begin position="44"/>
        <end position="105"/>
    </location>
</feature>
<reference evidence="2 3" key="2">
    <citation type="submission" date="2019-01" db="EMBL/GenBank/DDBJ databases">
        <title>The decoding of complex shrimp genome reveals the adaptation for benthos swimmer, frequently molting mechanism and breeding impact on genome.</title>
        <authorList>
            <person name="Sun Y."/>
            <person name="Gao Y."/>
            <person name="Yu Y."/>
        </authorList>
    </citation>
    <scope>NUCLEOTIDE SEQUENCE [LARGE SCALE GENOMIC DNA]</scope>
    <source>
        <tissue evidence="2">Muscle</tissue>
    </source>
</reference>
<dbReference type="EMBL" id="QCYY01000925">
    <property type="protein sequence ID" value="ROT81739.1"/>
    <property type="molecule type" value="Genomic_DNA"/>
</dbReference>
<protein>
    <submittedName>
        <fullName evidence="2">Uncharacterized protein</fullName>
    </submittedName>
</protein>
<name>A0A3R7MHB1_PENVA</name>
<organism evidence="2 3">
    <name type="scientific">Penaeus vannamei</name>
    <name type="common">Whiteleg shrimp</name>
    <name type="synonym">Litopenaeus vannamei</name>
    <dbReference type="NCBI Taxonomy" id="6689"/>
    <lineage>
        <taxon>Eukaryota</taxon>
        <taxon>Metazoa</taxon>
        <taxon>Ecdysozoa</taxon>
        <taxon>Arthropoda</taxon>
        <taxon>Crustacea</taxon>
        <taxon>Multicrustacea</taxon>
        <taxon>Malacostraca</taxon>
        <taxon>Eumalacostraca</taxon>
        <taxon>Eucarida</taxon>
        <taxon>Decapoda</taxon>
        <taxon>Dendrobranchiata</taxon>
        <taxon>Penaeoidea</taxon>
        <taxon>Penaeidae</taxon>
        <taxon>Penaeus</taxon>
    </lineage>
</organism>
<sequence length="400" mass="44363">MVCKSADFPCKRRVTRLLCFLAVTASVMYTAVLLPSCVHSRGSASSASGGTGSVRSQTSTEVQATRANLRAGELDISRSSRRRRRRHRGESGSRGPLRAPPQALLRNHATMVNQTKVSAGGEGRGTFLSALSLDGTQDSWRERGEGLWWDGAGECGRTAGLPSEENVTGTCGRRAARAGHGQRVISLSLYGDNSEYWGGLKFILEASTKLYPGWTVRLHTDPRGHEARLCPLLRRHPHLHVCDVQRLPALGDVRDVNPMLWRAAPLGDPQVATLTVRDVDSALLPRDAEAVQEWLALNKTWHVMRDFEGHGFRILGGLWGARSWSRRHAEELARLRSDLFACGRDRPRAWGQDQVILAEILWPAMQGDQVAHDSYFCQMFPETRPFPTERRSGEFVGAIR</sequence>
<feature type="compositionally biased region" description="Low complexity" evidence="1">
    <location>
        <begin position="44"/>
        <end position="56"/>
    </location>
</feature>
<feature type="compositionally biased region" description="Polar residues" evidence="1">
    <location>
        <begin position="57"/>
        <end position="66"/>
    </location>
</feature>
<feature type="compositionally biased region" description="Basic residues" evidence="1">
    <location>
        <begin position="79"/>
        <end position="88"/>
    </location>
</feature>
<dbReference type="OrthoDB" id="204305at2759"/>
<dbReference type="AlphaFoldDB" id="A0A3R7MHB1"/>
<dbReference type="Proteomes" id="UP000283509">
    <property type="component" value="Unassembled WGS sequence"/>
</dbReference>
<reference evidence="2 3" key="1">
    <citation type="submission" date="2018-04" db="EMBL/GenBank/DDBJ databases">
        <authorList>
            <person name="Zhang X."/>
            <person name="Yuan J."/>
            <person name="Li F."/>
            <person name="Xiang J."/>
        </authorList>
    </citation>
    <scope>NUCLEOTIDE SEQUENCE [LARGE SCALE GENOMIC DNA]</scope>
    <source>
        <tissue evidence="2">Muscle</tissue>
    </source>
</reference>
<evidence type="ECO:0000313" key="3">
    <source>
        <dbReference type="Proteomes" id="UP000283509"/>
    </source>
</evidence>
<proteinExistence type="predicted"/>
<evidence type="ECO:0000256" key="1">
    <source>
        <dbReference type="SAM" id="MobiDB-lite"/>
    </source>
</evidence>